<keyword evidence="3" id="KW-1185">Reference proteome</keyword>
<evidence type="ECO:0000313" key="3">
    <source>
        <dbReference type="Proteomes" id="UP001152759"/>
    </source>
</evidence>
<gene>
    <name evidence="2" type="ORF">BEMITA_LOCUS3389</name>
</gene>
<reference evidence="2" key="1">
    <citation type="submission" date="2021-12" db="EMBL/GenBank/DDBJ databases">
        <authorList>
            <person name="King R."/>
        </authorList>
    </citation>
    <scope>NUCLEOTIDE SEQUENCE</scope>
</reference>
<sequence length="231" mass="24426">MNLSWPFRPDQLCVPESADPQAAKAPAQGPSPNGRSENLERLLVKALIDKGIIRVNSVASIRVVSKDPKADDPEVGTIAQAQRQSGNGSEAGEKLCLTFVENGTNQICIIPVTELNQVLVGENAVYALVNGAEAGESEGAPPPGGGDDVPMPSHPEGEIAPPGQSMVATGPADPPFADQNTPAAASAEKTNRLFVLPLTKESRRAFQSVLNLHKTLRNHQSSQEEMDVLLK</sequence>
<dbReference type="AlphaFoldDB" id="A0A9P0A4X5"/>
<name>A0A9P0A4X5_BEMTA</name>
<dbReference type="EMBL" id="OU963863">
    <property type="protein sequence ID" value="CAH0384009.1"/>
    <property type="molecule type" value="Genomic_DNA"/>
</dbReference>
<evidence type="ECO:0000256" key="1">
    <source>
        <dbReference type="SAM" id="MobiDB-lite"/>
    </source>
</evidence>
<protein>
    <submittedName>
        <fullName evidence="2">Uncharacterized protein</fullName>
    </submittedName>
</protein>
<feature type="region of interest" description="Disordered" evidence="1">
    <location>
        <begin position="134"/>
        <end position="189"/>
    </location>
</feature>
<evidence type="ECO:0000313" key="2">
    <source>
        <dbReference type="EMBL" id="CAH0384009.1"/>
    </source>
</evidence>
<dbReference type="Proteomes" id="UP001152759">
    <property type="component" value="Chromosome 2"/>
</dbReference>
<proteinExistence type="predicted"/>
<organism evidence="2 3">
    <name type="scientific">Bemisia tabaci</name>
    <name type="common">Sweetpotato whitefly</name>
    <name type="synonym">Aleurodes tabaci</name>
    <dbReference type="NCBI Taxonomy" id="7038"/>
    <lineage>
        <taxon>Eukaryota</taxon>
        <taxon>Metazoa</taxon>
        <taxon>Ecdysozoa</taxon>
        <taxon>Arthropoda</taxon>
        <taxon>Hexapoda</taxon>
        <taxon>Insecta</taxon>
        <taxon>Pterygota</taxon>
        <taxon>Neoptera</taxon>
        <taxon>Paraneoptera</taxon>
        <taxon>Hemiptera</taxon>
        <taxon>Sternorrhyncha</taxon>
        <taxon>Aleyrodoidea</taxon>
        <taxon>Aleyrodidae</taxon>
        <taxon>Aleyrodinae</taxon>
        <taxon>Bemisia</taxon>
    </lineage>
</organism>
<feature type="region of interest" description="Disordered" evidence="1">
    <location>
        <begin position="1"/>
        <end position="36"/>
    </location>
</feature>
<accession>A0A9P0A4X5</accession>